<dbReference type="PANTHER" id="PTHR47326">
    <property type="entry name" value="TRANSPOSABLE ELEMENT TC3 TRANSPOSASE-LIKE PROTEIN"/>
    <property type="match status" value="1"/>
</dbReference>
<dbReference type="OrthoDB" id="6432805at2759"/>
<proteinExistence type="predicted"/>
<protein>
    <recommendedName>
        <fullName evidence="3">Tc1-like transposase DDE domain-containing protein</fullName>
    </recommendedName>
</protein>
<sequence>MWLQHDRAPPHYSNDVLQHLNATFGKHWIRRDGPVHWPARSPDQSCLDFLCWGQMETLVYDTLVDSVEDVVARISAVAEEMRDRLRIFQNVRNSL</sequence>
<evidence type="ECO:0008006" key="3">
    <source>
        <dbReference type="Google" id="ProtNLM"/>
    </source>
</evidence>
<gene>
    <name evidence="1" type="ORF">AVEN_68159_1</name>
</gene>
<dbReference type="EMBL" id="BGPR01280171">
    <property type="protein sequence ID" value="GBN21678.1"/>
    <property type="molecule type" value="Genomic_DNA"/>
</dbReference>
<dbReference type="AlphaFoldDB" id="A0A4Y2M3P3"/>
<reference evidence="1 2" key="1">
    <citation type="journal article" date="2019" name="Sci. Rep.">
        <title>Orb-weaving spider Araneus ventricosus genome elucidates the spidroin gene catalogue.</title>
        <authorList>
            <person name="Kono N."/>
            <person name="Nakamura H."/>
            <person name="Ohtoshi R."/>
            <person name="Moran D.A.P."/>
            <person name="Shinohara A."/>
            <person name="Yoshida Y."/>
            <person name="Fujiwara M."/>
            <person name="Mori M."/>
            <person name="Tomita M."/>
            <person name="Arakawa K."/>
        </authorList>
    </citation>
    <scope>NUCLEOTIDE SEQUENCE [LARGE SCALE GENOMIC DNA]</scope>
</reference>
<dbReference type="InterPro" id="IPR036397">
    <property type="entry name" value="RNaseH_sf"/>
</dbReference>
<dbReference type="Proteomes" id="UP000499080">
    <property type="component" value="Unassembled WGS sequence"/>
</dbReference>
<evidence type="ECO:0000313" key="2">
    <source>
        <dbReference type="Proteomes" id="UP000499080"/>
    </source>
</evidence>
<accession>A0A4Y2M3P3</accession>
<dbReference type="GO" id="GO:0003676">
    <property type="term" value="F:nucleic acid binding"/>
    <property type="evidence" value="ECO:0007669"/>
    <property type="project" value="InterPro"/>
</dbReference>
<dbReference type="PANTHER" id="PTHR47326:SF1">
    <property type="entry name" value="HTH PSQ-TYPE DOMAIN-CONTAINING PROTEIN"/>
    <property type="match status" value="1"/>
</dbReference>
<dbReference type="Gene3D" id="3.30.420.10">
    <property type="entry name" value="Ribonuclease H-like superfamily/Ribonuclease H"/>
    <property type="match status" value="1"/>
</dbReference>
<organism evidence="1 2">
    <name type="scientific">Araneus ventricosus</name>
    <name type="common">Orbweaver spider</name>
    <name type="synonym">Epeira ventricosa</name>
    <dbReference type="NCBI Taxonomy" id="182803"/>
    <lineage>
        <taxon>Eukaryota</taxon>
        <taxon>Metazoa</taxon>
        <taxon>Ecdysozoa</taxon>
        <taxon>Arthropoda</taxon>
        <taxon>Chelicerata</taxon>
        <taxon>Arachnida</taxon>
        <taxon>Araneae</taxon>
        <taxon>Araneomorphae</taxon>
        <taxon>Entelegynae</taxon>
        <taxon>Araneoidea</taxon>
        <taxon>Araneidae</taxon>
        <taxon>Araneus</taxon>
    </lineage>
</organism>
<keyword evidence="2" id="KW-1185">Reference proteome</keyword>
<evidence type="ECO:0000313" key="1">
    <source>
        <dbReference type="EMBL" id="GBN21678.1"/>
    </source>
</evidence>
<name>A0A4Y2M3P3_ARAVE</name>
<comment type="caution">
    <text evidence="1">The sequence shown here is derived from an EMBL/GenBank/DDBJ whole genome shotgun (WGS) entry which is preliminary data.</text>
</comment>